<dbReference type="Proteomes" id="UP000630887">
    <property type="component" value="Unassembled WGS sequence"/>
</dbReference>
<accession>A0A8J3L8V8</accession>
<protein>
    <submittedName>
        <fullName evidence="2">Uncharacterized protein</fullName>
    </submittedName>
</protein>
<sequence>MRAPVGSGTVGCPAPRRAAYLGRNSGARRAALARRRRRQTKGGRRRLTGRPGRSQLTPWTRAQPWSVLAGPLRPLLPCTYSIPVLITLLAAGDLRTALAGWCQVW</sequence>
<evidence type="ECO:0000313" key="3">
    <source>
        <dbReference type="Proteomes" id="UP000630887"/>
    </source>
</evidence>
<comment type="caution">
    <text evidence="2">The sequence shown here is derived from an EMBL/GenBank/DDBJ whole genome shotgun (WGS) entry which is preliminary data.</text>
</comment>
<proteinExistence type="predicted"/>
<reference evidence="2 3" key="1">
    <citation type="submission" date="2021-01" db="EMBL/GenBank/DDBJ databases">
        <title>Whole genome shotgun sequence of Catellatospora coxensis NBRC 107359.</title>
        <authorList>
            <person name="Komaki H."/>
            <person name="Tamura T."/>
        </authorList>
    </citation>
    <scope>NUCLEOTIDE SEQUENCE [LARGE SCALE GENOMIC DNA]</scope>
    <source>
        <strain evidence="2 3">NBRC 107359</strain>
    </source>
</reference>
<evidence type="ECO:0000313" key="2">
    <source>
        <dbReference type="EMBL" id="GIG10596.1"/>
    </source>
</evidence>
<evidence type="ECO:0000256" key="1">
    <source>
        <dbReference type="SAM" id="MobiDB-lite"/>
    </source>
</evidence>
<dbReference type="EMBL" id="BONI01000094">
    <property type="protein sequence ID" value="GIG10596.1"/>
    <property type="molecule type" value="Genomic_DNA"/>
</dbReference>
<gene>
    <name evidence="2" type="ORF">Cco03nite_72960</name>
</gene>
<keyword evidence="3" id="KW-1185">Reference proteome</keyword>
<organism evidence="2 3">
    <name type="scientific">Catellatospora coxensis</name>
    <dbReference type="NCBI Taxonomy" id="310354"/>
    <lineage>
        <taxon>Bacteria</taxon>
        <taxon>Bacillati</taxon>
        <taxon>Actinomycetota</taxon>
        <taxon>Actinomycetes</taxon>
        <taxon>Micromonosporales</taxon>
        <taxon>Micromonosporaceae</taxon>
        <taxon>Catellatospora</taxon>
    </lineage>
</organism>
<feature type="compositionally biased region" description="Basic residues" evidence="1">
    <location>
        <begin position="31"/>
        <end position="48"/>
    </location>
</feature>
<feature type="region of interest" description="Disordered" evidence="1">
    <location>
        <begin position="25"/>
        <end position="58"/>
    </location>
</feature>
<dbReference type="AlphaFoldDB" id="A0A8J3L8V8"/>
<name>A0A8J3L8V8_9ACTN</name>